<protein>
    <submittedName>
        <fullName evidence="2">WD40-like Beta Propeller Repeat</fullName>
    </submittedName>
</protein>
<comment type="similarity">
    <text evidence="1">Belongs to the TolB family.</text>
</comment>
<dbReference type="AlphaFoldDB" id="A0A1I2KNF7"/>
<dbReference type="SUPFAM" id="SSF82171">
    <property type="entry name" value="DPP6 N-terminal domain-like"/>
    <property type="match status" value="1"/>
</dbReference>
<dbReference type="Gene3D" id="2.120.10.30">
    <property type="entry name" value="TolB, C-terminal domain"/>
    <property type="match status" value="1"/>
</dbReference>
<dbReference type="Pfam" id="PF07676">
    <property type="entry name" value="PD40"/>
    <property type="match status" value="3"/>
</dbReference>
<evidence type="ECO:0000313" key="3">
    <source>
        <dbReference type="Proteomes" id="UP000198964"/>
    </source>
</evidence>
<dbReference type="PANTHER" id="PTHR36842:SF1">
    <property type="entry name" value="PROTEIN TOLB"/>
    <property type="match status" value="1"/>
</dbReference>
<reference evidence="2 3" key="1">
    <citation type="submission" date="2016-10" db="EMBL/GenBank/DDBJ databases">
        <authorList>
            <person name="de Groot N.N."/>
        </authorList>
    </citation>
    <scope>NUCLEOTIDE SEQUENCE [LARGE SCALE GENOMIC DNA]</scope>
    <source>
        <strain evidence="2 3">CGMCC 1.9156</strain>
    </source>
</reference>
<evidence type="ECO:0000313" key="2">
    <source>
        <dbReference type="EMBL" id="SFF67888.1"/>
    </source>
</evidence>
<dbReference type="InterPro" id="IPR011659">
    <property type="entry name" value="WD40"/>
</dbReference>
<sequence>MGKGKGHIQYGVILGLMILLFSACQQQLPKADVQLDRLPQLFPDYVELTIPENIAPLNFQLQEDYDQFIACFFVEKELLFSVHSNSGKIELGMKQWKQLTAKSKGREYAVEILAQKDGPWVRFQRFENRVVADRIDSYLVYRLIEPGFETWKSMGIYQRCLEDFEESHIITNEVNHGGCVNCHSFRMNDPDKLLFHMRGPGGGTVFWQGQQLSKVETKTAETLSSAVYPTWHPSGDFVAFSVNKIVQSFHALPDKQVEVLDTLSDLVLYDTRNQAISQPAQLATAGLLETFPTWAPDGKTLFYCAAKALPPDQYDEIRYDLYQVAFDLESRQFGQPELVVNASDSGKSISFPRVSPDGRYLVYCQSDYGNFSIWHRESDLMLLDLVTHEISCPELNSSQAESYHSWSSTGRWMVFSSRRQDGLYTRSYIAYFDAAGKFHKPFLLPFKDPLFSQKFTKAFNVPELVKSKVQLDPRSFERIRNQTAVPASFFQAHTFTTNP</sequence>
<name>A0A1I2KNF7_9BACT</name>
<dbReference type="PANTHER" id="PTHR36842">
    <property type="entry name" value="PROTEIN TOLB HOMOLOG"/>
    <property type="match status" value="1"/>
</dbReference>
<keyword evidence="3" id="KW-1185">Reference proteome</keyword>
<accession>A0A1I2KNF7</accession>
<dbReference type="PROSITE" id="PS51257">
    <property type="entry name" value="PROKAR_LIPOPROTEIN"/>
    <property type="match status" value="1"/>
</dbReference>
<dbReference type="STRING" id="655355.SAMN05216283_112116"/>
<proteinExistence type="inferred from homology"/>
<dbReference type="Proteomes" id="UP000198964">
    <property type="component" value="Unassembled WGS sequence"/>
</dbReference>
<gene>
    <name evidence="2" type="ORF">SAMN05216283_112116</name>
</gene>
<dbReference type="InterPro" id="IPR011042">
    <property type="entry name" value="6-blade_b-propeller_TolB-like"/>
</dbReference>
<organism evidence="2 3">
    <name type="scientific">Sunxiuqinia elliptica</name>
    <dbReference type="NCBI Taxonomy" id="655355"/>
    <lineage>
        <taxon>Bacteria</taxon>
        <taxon>Pseudomonadati</taxon>
        <taxon>Bacteroidota</taxon>
        <taxon>Bacteroidia</taxon>
        <taxon>Marinilabiliales</taxon>
        <taxon>Prolixibacteraceae</taxon>
        <taxon>Sunxiuqinia</taxon>
    </lineage>
</organism>
<dbReference type="RefSeq" id="WP_139218327.1">
    <property type="nucleotide sequence ID" value="NZ_FONW01000012.1"/>
</dbReference>
<evidence type="ECO:0000256" key="1">
    <source>
        <dbReference type="ARBA" id="ARBA00009820"/>
    </source>
</evidence>
<dbReference type="EMBL" id="FONW01000012">
    <property type="protein sequence ID" value="SFF67888.1"/>
    <property type="molecule type" value="Genomic_DNA"/>
</dbReference>